<dbReference type="AlphaFoldDB" id="A0A0U4NGK0"/>
<organism evidence="2 3">
    <name type="scientific">Aneurinibacillus soli</name>
    <dbReference type="NCBI Taxonomy" id="1500254"/>
    <lineage>
        <taxon>Bacteria</taxon>
        <taxon>Bacillati</taxon>
        <taxon>Bacillota</taxon>
        <taxon>Bacilli</taxon>
        <taxon>Bacillales</taxon>
        <taxon>Paenibacillaceae</taxon>
        <taxon>Aneurinibacillus group</taxon>
        <taxon>Aneurinibacillus</taxon>
    </lineage>
</organism>
<dbReference type="KEGG" id="asoc:CB4_02034"/>
<evidence type="ECO:0000313" key="2">
    <source>
        <dbReference type="EMBL" id="BAU27860.1"/>
    </source>
</evidence>
<gene>
    <name evidence="2" type="ORF">CB4_02034</name>
</gene>
<keyword evidence="3" id="KW-1185">Reference proteome</keyword>
<evidence type="ECO:0000256" key="1">
    <source>
        <dbReference type="SAM" id="MobiDB-lite"/>
    </source>
</evidence>
<reference evidence="2 3" key="1">
    <citation type="submission" date="2015-12" db="EMBL/GenBank/DDBJ databases">
        <title>Genome sequence of Aneurinibacillus soli.</title>
        <authorList>
            <person name="Lee J.S."/>
            <person name="Lee K.C."/>
            <person name="Kim K.K."/>
            <person name="Lee B.W."/>
        </authorList>
    </citation>
    <scope>NUCLEOTIDE SEQUENCE [LARGE SCALE GENOMIC DNA]</scope>
    <source>
        <strain evidence="2 3">CB4</strain>
    </source>
</reference>
<name>A0A0U4NGK0_9BACL</name>
<dbReference type="EMBL" id="AP017312">
    <property type="protein sequence ID" value="BAU27860.1"/>
    <property type="molecule type" value="Genomic_DNA"/>
</dbReference>
<evidence type="ECO:0000313" key="3">
    <source>
        <dbReference type="Proteomes" id="UP000217696"/>
    </source>
</evidence>
<protein>
    <submittedName>
        <fullName evidence="2">Uncharacterized protein</fullName>
    </submittedName>
</protein>
<proteinExistence type="predicted"/>
<feature type="region of interest" description="Disordered" evidence="1">
    <location>
        <begin position="1"/>
        <end position="36"/>
    </location>
</feature>
<accession>A0A0U4NGK0</accession>
<dbReference type="Proteomes" id="UP000217696">
    <property type="component" value="Chromosome"/>
</dbReference>
<dbReference type="OrthoDB" id="2939455at2"/>
<feature type="region of interest" description="Disordered" evidence="1">
    <location>
        <begin position="68"/>
        <end position="95"/>
    </location>
</feature>
<dbReference type="RefSeq" id="WP_146226612.1">
    <property type="nucleotide sequence ID" value="NZ_QJSZ01000009.1"/>
</dbReference>
<sequence length="308" mass="35358">MQQSQSGQQERTEQSRRQSSNRAINLDISTFPGMGIFDETNDNVIASDEESQIDESTLHSGHNEIIEEEIEEDSSSNDSIESVNETTTDEFEQENMSEVCKEEIEITDIHAEPDLFPDVIESEQELDVQPMIIKVPVLLANVNTELTVQSCYSVATPMTSINRVDWAVKEIKGQVYPHSNVVYLKGILIANVEYVKEGPNHNIMQEKINIPWSKTTNITWINRPDWPHKQYEEYTFHTHEGDGEFEVHREMFETFAEEVHYDIDHIQVVSVTRIETSTLAFDAEVNLSITLSQNQYVNLNSYSRKNNP</sequence>